<keyword evidence="8 11" id="KW-0521">NADP</keyword>
<keyword evidence="7 11" id="KW-0274">FAD</keyword>
<dbReference type="PANTHER" id="PTHR21085:SF0">
    <property type="entry name" value="CHORISMATE SYNTHASE"/>
    <property type="match status" value="1"/>
</dbReference>
<dbReference type="Pfam" id="PF01264">
    <property type="entry name" value="Chorismate_synt"/>
    <property type="match status" value="1"/>
</dbReference>
<dbReference type="Gene3D" id="3.60.150.10">
    <property type="entry name" value="Chorismate synthase AroC"/>
    <property type="match status" value="1"/>
</dbReference>
<evidence type="ECO:0000256" key="1">
    <source>
        <dbReference type="ARBA" id="ARBA00005044"/>
    </source>
</evidence>
<evidence type="ECO:0000256" key="12">
    <source>
        <dbReference type="RuleBase" id="RU000605"/>
    </source>
</evidence>
<dbReference type="FunFam" id="3.60.150.10:FF:000002">
    <property type="entry name" value="Chorismate synthase"/>
    <property type="match status" value="1"/>
</dbReference>
<dbReference type="OrthoDB" id="9771806at2"/>
<dbReference type="KEGG" id="nhi:B1s21160_02960"/>
<evidence type="ECO:0000256" key="2">
    <source>
        <dbReference type="ARBA" id="ARBA00008014"/>
    </source>
</evidence>
<feature type="binding site" evidence="11">
    <location>
        <position position="302"/>
    </location>
    <ligand>
        <name>FMN</name>
        <dbReference type="ChEBI" id="CHEBI:58210"/>
    </ligand>
</feature>
<keyword evidence="9 11" id="KW-0057">Aromatic amino acid biosynthesis</keyword>
<dbReference type="AlphaFoldDB" id="A0A249KAW6"/>
<dbReference type="GO" id="GO:0004107">
    <property type="term" value="F:chorismate synthase activity"/>
    <property type="evidence" value="ECO:0007669"/>
    <property type="project" value="UniProtKB-UniRule"/>
</dbReference>
<comment type="catalytic activity">
    <reaction evidence="11 12">
        <text>5-O-(1-carboxyvinyl)-3-phosphoshikimate = chorismate + phosphate</text>
        <dbReference type="Rhea" id="RHEA:21020"/>
        <dbReference type="ChEBI" id="CHEBI:29748"/>
        <dbReference type="ChEBI" id="CHEBI:43474"/>
        <dbReference type="ChEBI" id="CHEBI:57701"/>
        <dbReference type="EC" id="4.2.3.5"/>
    </reaction>
</comment>
<evidence type="ECO:0000256" key="5">
    <source>
        <dbReference type="ARBA" id="ARBA00022630"/>
    </source>
</evidence>
<dbReference type="Proteomes" id="UP000217171">
    <property type="component" value="Chromosome"/>
</dbReference>
<dbReference type="UniPathway" id="UPA00053">
    <property type="reaction ID" value="UER00090"/>
</dbReference>
<evidence type="ECO:0000256" key="4">
    <source>
        <dbReference type="ARBA" id="ARBA00022605"/>
    </source>
</evidence>
<dbReference type="PROSITE" id="PS00787">
    <property type="entry name" value="CHORISMATE_SYNTHASE_1"/>
    <property type="match status" value="1"/>
</dbReference>
<accession>A0A249KAW6</accession>
<comment type="pathway">
    <text evidence="1 11 12">Metabolic intermediate biosynthesis; chorismate biosynthesis; chorismate from D-erythrose 4-phosphate and phosphoenolpyruvate: step 7/7.</text>
</comment>
<evidence type="ECO:0000256" key="8">
    <source>
        <dbReference type="ARBA" id="ARBA00022857"/>
    </source>
</evidence>
<organism evidence="13 14">
    <name type="scientific">Candidatus Nanopelagicus hibericus</name>
    <dbReference type="NCBI Taxonomy" id="1884915"/>
    <lineage>
        <taxon>Bacteria</taxon>
        <taxon>Bacillati</taxon>
        <taxon>Actinomycetota</taxon>
        <taxon>Actinomycetes</taxon>
        <taxon>Candidatus Nanopelagicales</taxon>
        <taxon>Candidatus Nanopelagicaceae</taxon>
        <taxon>Candidatus Nanopelagicus</taxon>
    </lineage>
</organism>
<feature type="binding site" evidence="11">
    <location>
        <position position="40"/>
    </location>
    <ligand>
        <name>NADP(+)</name>
        <dbReference type="ChEBI" id="CHEBI:58349"/>
    </ligand>
</feature>
<reference evidence="13 14" key="1">
    <citation type="submission" date="2016-07" db="EMBL/GenBank/DDBJ databases">
        <title>High microdiversification within the ubiquitous acI lineage of Actinobacteria.</title>
        <authorList>
            <person name="Neuenschwander S.M."/>
            <person name="Salcher M."/>
            <person name="Ghai R."/>
            <person name="Pernthaler J."/>
        </authorList>
    </citation>
    <scope>NUCLEOTIDE SEQUENCE [LARGE SCALE GENOMIC DNA]</scope>
    <source>
        <strain evidence="13">MMS-21-160</strain>
    </source>
</reference>
<comment type="cofactor">
    <cofactor evidence="11 12">
        <name>FMNH2</name>
        <dbReference type="ChEBI" id="CHEBI:57618"/>
    </cofactor>
    <text evidence="11 12">Reduced FMN (FMNH(2)).</text>
</comment>
<dbReference type="NCBIfam" id="NF003793">
    <property type="entry name" value="PRK05382.1"/>
    <property type="match status" value="1"/>
</dbReference>
<dbReference type="GO" id="GO:0010181">
    <property type="term" value="F:FMN binding"/>
    <property type="evidence" value="ECO:0007669"/>
    <property type="project" value="TreeGrafter"/>
</dbReference>
<keyword evidence="5 11" id="KW-0285">Flavoprotein</keyword>
<feature type="binding site" evidence="11">
    <location>
        <begin position="257"/>
        <end position="258"/>
    </location>
    <ligand>
        <name>FMN</name>
        <dbReference type="ChEBI" id="CHEBI:58210"/>
    </ligand>
</feature>
<name>A0A249KAW6_9ACTN</name>
<sequence>MLRWLTAGESHGPALSAIIEGIPAHVLVSSKEIDADLSRRRLGFGRGARQNFEADKISITGGIRHGITQGGPIAIQIANSEWPKWEKIMSADPIPEADIKDLARNAPLTRPRPGHADLVGMQKFNFSDARPIFERASARETAARVALGAVARAFLKQSVGIEILSHVVSIGEISVPDGYKLPTMSDRVRIDEDPVRCADAKTSADIVKIIEAAHKDGDTLGGVVEVLAYNLPPGLGSYTQWDKRLDARLAGALMGIQAIKGVELGDGFQTAKRRGSVAHDEIEKNSRGEITRRTDRAGGTEGGISTGQVLRVKVAMKPISTVPKALDTIDVATGEAAKAINQRSDVCAVPASGIVAEAMTALVLADAVLEKFGGDSVQETKRNFENYIDTLEIK</sequence>
<dbReference type="GO" id="GO:0005829">
    <property type="term" value="C:cytosol"/>
    <property type="evidence" value="ECO:0007669"/>
    <property type="project" value="TreeGrafter"/>
</dbReference>
<dbReference type="PANTHER" id="PTHR21085">
    <property type="entry name" value="CHORISMATE SYNTHASE"/>
    <property type="match status" value="1"/>
</dbReference>
<dbReference type="GO" id="GO:0008652">
    <property type="term" value="P:amino acid biosynthetic process"/>
    <property type="evidence" value="ECO:0007669"/>
    <property type="project" value="UniProtKB-KW"/>
</dbReference>
<dbReference type="PROSITE" id="PS00789">
    <property type="entry name" value="CHORISMATE_SYNTHASE_3"/>
    <property type="match status" value="1"/>
</dbReference>
<evidence type="ECO:0000256" key="6">
    <source>
        <dbReference type="ARBA" id="ARBA00022643"/>
    </source>
</evidence>
<dbReference type="HAMAP" id="MF_00300">
    <property type="entry name" value="Chorismate_synth"/>
    <property type="match status" value="1"/>
</dbReference>
<proteinExistence type="inferred from homology"/>
<dbReference type="SUPFAM" id="SSF103263">
    <property type="entry name" value="Chorismate synthase, AroC"/>
    <property type="match status" value="1"/>
</dbReference>
<dbReference type="EC" id="4.2.3.5" evidence="3 11"/>
<dbReference type="InterPro" id="IPR035904">
    <property type="entry name" value="Chorismate_synth_AroC_sf"/>
</dbReference>
<feature type="binding site" evidence="11">
    <location>
        <position position="343"/>
    </location>
    <ligand>
        <name>FMN</name>
        <dbReference type="ChEBI" id="CHEBI:58210"/>
    </ligand>
</feature>
<keyword evidence="6 11" id="KW-0288">FMN</keyword>
<feature type="binding site" evidence="11">
    <location>
        <begin position="317"/>
        <end position="321"/>
    </location>
    <ligand>
        <name>FMN</name>
        <dbReference type="ChEBI" id="CHEBI:58210"/>
    </ligand>
</feature>
<dbReference type="CDD" id="cd07304">
    <property type="entry name" value="Chorismate_synthase"/>
    <property type="match status" value="1"/>
</dbReference>
<evidence type="ECO:0000256" key="11">
    <source>
        <dbReference type="HAMAP-Rule" id="MF_00300"/>
    </source>
</evidence>
<dbReference type="GO" id="GO:0009073">
    <property type="term" value="P:aromatic amino acid family biosynthetic process"/>
    <property type="evidence" value="ECO:0007669"/>
    <property type="project" value="UniProtKB-KW"/>
</dbReference>
<dbReference type="InterPro" id="IPR000453">
    <property type="entry name" value="Chorismate_synth"/>
</dbReference>
<feature type="binding site" evidence="11">
    <location>
        <position position="46"/>
    </location>
    <ligand>
        <name>NADP(+)</name>
        <dbReference type="ChEBI" id="CHEBI:58349"/>
    </ligand>
</feature>
<gene>
    <name evidence="11" type="primary">aroC</name>
    <name evidence="13" type="ORF">B1s21160_02960</name>
</gene>
<comment type="subunit">
    <text evidence="11">Homotetramer.</text>
</comment>
<evidence type="ECO:0000313" key="13">
    <source>
        <dbReference type="EMBL" id="ASY13934.1"/>
    </source>
</evidence>
<keyword evidence="14" id="KW-1185">Reference proteome</keyword>
<dbReference type="GO" id="GO:0009423">
    <property type="term" value="P:chorismate biosynthetic process"/>
    <property type="evidence" value="ECO:0007669"/>
    <property type="project" value="UniProtKB-UniRule"/>
</dbReference>
<evidence type="ECO:0000256" key="10">
    <source>
        <dbReference type="ARBA" id="ARBA00023239"/>
    </source>
</evidence>
<evidence type="ECO:0000256" key="9">
    <source>
        <dbReference type="ARBA" id="ARBA00023141"/>
    </source>
</evidence>
<keyword evidence="4 11" id="KW-0028">Amino-acid biosynthesis</keyword>
<keyword evidence="10 11" id="KW-0456">Lyase</keyword>
<evidence type="ECO:0000313" key="14">
    <source>
        <dbReference type="Proteomes" id="UP000217171"/>
    </source>
</evidence>
<dbReference type="NCBIfam" id="TIGR00033">
    <property type="entry name" value="aroC"/>
    <property type="match status" value="1"/>
</dbReference>
<evidence type="ECO:0000256" key="7">
    <source>
        <dbReference type="ARBA" id="ARBA00022827"/>
    </source>
</evidence>
<dbReference type="EMBL" id="CP016771">
    <property type="protein sequence ID" value="ASY13934.1"/>
    <property type="molecule type" value="Genomic_DNA"/>
</dbReference>
<dbReference type="PIRSF" id="PIRSF001456">
    <property type="entry name" value="Chorismate_synth"/>
    <property type="match status" value="1"/>
</dbReference>
<dbReference type="PROSITE" id="PS00788">
    <property type="entry name" value="CHORISMATE_SYNTHASE_2"/>
    <property type="match status" value="1"/>
</dbReference>
<comment type="function">
    <text evidence="11">Catalyzes the anti-1,4-elimination of the C-3 phosphate and the C-6 proR hydrogen from 5-enolpyruvylshikimate-3-phosphate (EPSP) to yield chorismate, which is the branch point compound that serves as the starting substrate for the three terminal pathways of aromatic amino acid biosynthesis. This reaction introduces a second double bond into the aromatic ring system.</text>
</comment>
<dbReference type="RefSeq" id="WP_095672898.1">
    <property type="nucleotide sequence ID" value="NZ_CP016771.1"/>
</dbReference>
<comment type="similarity">
    <text evidence="2 11 12">Belongs to the chorismate synthase family.</text>
</comment>
<feature type="binding site" evidence="11">
    <location>
        <begin position="135"/>
        <end position="137"/>
    </location>
    <ligand>
        <name>FMN</name>
        <dbReference type="ChEBI" id="CHEBI:58210"/>
    </ligand>
</feature>
<dbReference type="InterPro" id="IPR020541">
    <property type="entry name" value="Chorismate_synthase_CS"/>
</dbReference>
<evidence type="ECO:0000256" key="3">
    <source>
        <dbReference type="ARBA" id="ARBA00013036"/>
    </source>
</evidence>
<protein>
    <recommendedName>
        <fullName evidence="3 11">Chorismate synthase</fullName>
        <shortName evidence="11">CS</shortName>
        <ecNumber evidence="3 11">4.2.3.5</ecNumber>
    </recommendedName>
    <alternativeName>
        <fullName evidence="11">5-enolpyruvylshikimate-3-phosphate phospholyase</fullName>
    </alternativeName>
</protein>